<keyword evidence="10" id="KW-1185">Reference proteome</keyword>
<dbReference type="Pfam" id="PF25461">
    <property type="entry name" value="Beta-barrel_SelB"/>
    <property type="match status" value="1"/>
</dbReference>
<dbReference type="InterPro" id="IPR057335">
    <property type="entry name" value="Beta-barrel_SelB"/>
</dbReference>
<keyword evidence="5" id="KW-0547">Nucleotide-binding</keyword>
<dbReference type="InterPro" id="IPR036388">
    <property type="entry name" value="WH-like_DNA-bd_sf"/>
</dbReference>
<dbReference type="InterPro" id="IPR004161">
    <property type="entry name" value="EFTu-like_2"/>
</dbReference>
<proteinExistence type="predicted"/>
<dbReference type="Pfam" id="PF03144">
    <property type="entry name" value="GTP_EFTU_D2"/>
    <property type="match status" value="1"/>
</dbReference>
<dbReference type="GO" id="GO:0005829">
    <property type="term" value="C:cytosol"/>
    <property type="evidence" value="ECO:0007669"/>
    <property type="project" value="TreeGrafter"/>
</dbReference>
<evidence type="ECO:0000256" key="7">
    <source>
        <dbReference type="ARBA" id="ARBA00031615"/>
    </source>
</evidence>
<keyword evidence="3" id="KW-0963">Cytoplasm</keyword>
<dbReference type="InterPro" id="IPR005225">
    <property type="entry name" value="Small_GTP-bd"/>
</dbReference>
<evidence type="ECO:0000313" key="10">
    <source>
        <dbReference type="Proteomes" id="UP000664417"/>
    </source>
</evidence>
<evidence type="ECO:0000313" key="9">
    <source>
        <dbReference type="EMBL" id="MBO1319951.1"/>
    </source>
</evidence>
<evidence type="ECO:0000256" key="4">
    <source>
        <dbReference type="ARBA" id="ARBA00022917"/>
    </source>
</evidence>
<dbReference type="InterPro" id="IPR015191">
    <property type="entry name" value="SelB_WHD4"/>
</dbReference>
<dbReference type="Gene3D" id="1.10.10.2770">
    <property type="match status" value="1"/>
</dbReference>
<dbReference type="NCBIfam" id="TIGR00475">
    <property type="entry name" value="selB"/>
    <property type="match status" value="1"/>
</dbReference>
<dbReference type="InterPro" id="IPR004535">
    <property type="entry name" value="Transl_elong_SelB"/>
</dbReference>
<gene>
    <name evidence="9" type="primary">selB</name>
    <name evidence="9" type="ORF">J3U88_15860</name>
</gene>
<keyword evidence="5" id="KW-0342">GTP-binding</keyword>
<dbReference type="CDD" id="cd04171">
    <property type="entry name" value="SelB"/>
    <property type="match status" value="1"/>
</dbReference>
<dbReference type="Gene3D" id="2.40.30.10">
    <property type="entry name" value="Translation factors"/>
    <property type="match status" value="1"/>
</dbReference>
<sequence>MTPTPLLIATAGHVDHGKSALVHSLTGTDPDRWAEEQQRGITIDLGFAARVEGTRLYSFVDVPGHERFVHNMLAGVGCLDAALLVIAADESIMPQTREHALALHFLRVPHVIIVLTKVDLVDEEMLALVHEELDDWLPDFGWEKAPRLGFSKVQPETHQRLRQVLGEVPKRSGRPHGQARFAVDRVFSADGSGTVVTGVMERGVLAVEDELVRDADGEPLRVRRIQMHGAEVDQVSERGRAALNLTRIHYRDAHRGDLLTAAPAPYPSKFLLVRLTDFDPDWAPGIKHRLHLHFLSRRQQARLLWREGSLAMLALEQPAGYWLFDRGLIRDHSPLAIVAGFEVLHPNPAHTKRRAVRDRLATTEIPLLATPTDAITFAAWWRWIAALENAVIEQAHVHRLWGLRVPVEWAADWVVLDARHWVTRDLWQQTKTRFHELLARHHQQHSYRTWLDRETCIAAAKAAGMAPELLPKTISSLEARGILTVAGDRLRLTDFKPGWRPEDRRRLEAFLAAWDPENGTLDLRHLKHARKQTADIEQWLHRIGCLVWLTPDLMIDVAKLHAVKQRMAADHGDTPLTVQTLKASFGFSRKLAIPLLEWMDHAGWTRREDTHRVWLHPSLAPPTRTLAMIRADADL</sequence>
<dbReference type="GO" id="GO:0003723">
    <property type="term" value="F:RNA binding"/>
    <property type="evidence" value="ECO:0007669"/>
    <property type="project" value="InterPro"/>
</dbReference>
<dbReference type="Pfam" id="PF00009">
    <property type="entry name" value="GTP_EFTU"/>
    <property type="match status" value="1"/>
</dbReference>
<dbReference type="InterPro" id="IPR027417">
    <property type="entry name" value="P-loop_NTPase"/>
</dbReference>
<dbReference type="InterPro" id="IPR009000">
    <property type="entry name" value="Transl_B-barrel_sf"/>
</dbReference>
<comment type="subcellular location">
    <subcellularLocation>
        <location evidence="1">Cytoplasm</location>
    </subcellularLocation>
</comment>
<comment type="function">
    <text evidence="6">Translation factor necessary for the incorporation of selenocysteine into proteins. It probably replaces EF-Tu for the insertion of selenocysteine directed by the UGA codon. SelB binds GTP and GDP.</text>
</comment>
<evidence type="ECO:0000256" key="2">
    <source>
        <dbReference type="ARBA" id="ARBA00015953"/>
    </source>
</evidence>
<dbReference type="Gene3D" id="1.10.10.10">
    <property type="entry name" value="Winged helix-like DNA-binding domain superfamily/Winged helix DNA-binding domain"/>
    <property type="match status" value="1"/>
</dbReference>
<dbReference type="SUPFAM" id="SSF52540">
    <property type="entry name" value="P-loop containing nucleoside triphosphate hydrolases"/>
    <property type="match status" value="1"/>
</dbReference>
<dbReference type="Gene3D" id="3.40.50.300">
    <property type="entry name" value="P-loop containing nucleotide triphosphate hydrolases"/>
    <property type="match status" value="1"/>
</dbReference>
<evidence type="ECO:0000259" key="8">
    <source>
        <dbReference type="PROSITE" id="PS51722"/>
    </source>
</evidence>
<dbReference type="EMBL" id="JAFREP010000015">
    <property type="protein sequence ID" value="MBO1319951.1"/>
    <property type="molecule type" value="Genomic_DNA"/>
</dbReference>
<dbReference type="Pfam" id="PF09107">
    <property type="entry name" value="WHD_3rd_SelB"/>
    <property type="match status" value="1"/>
</dbReference>
<dbReference type="InterPro" id="IPR050055">
    <property type="entry name" value="EF-Tu_GTPase"/>
</dbReference>
<dbReference type="SUPFAM" id="SSF50447">
    <property type="entry name" value="Translation proteins"/>
    <property type="match status" value="1"/>
</dbReference>
<dbReference type="PROSITE" id="PS51722">
    <property type="entry name" value="G_TR_2"/>
    <property type="match status" value="1"/>
</dbReference>
<dbReference type="GO" id="GO:0003746">
    <property type="term" value="F:translation elongation factor activity"/>
    <property type="evidence" value="ECO:0007669"/>
    <property type="project" value="UniProtKB-KW"/>
</dbReference>
<dbReference type="GO" id="GO:0003924">
    <property type="term" value="F:GTPase activity"/>
    <property type="evidence" value="ECO:0007669"/>
    <property type="project" value="InterPro"/>
</dbReference>
<feature type="domain" description="Tr-type G" evidence="8">
    <location>
        <begin position="3"/>
        <end position="176"/>
    </location>
</feature>
<protein>
    <recommendedName>
        <fullName evidence="2">Selenocysteine-specific elongation factor</fullName>
    </recommendedName>
    <alternativeName>
        <fullName evidence="7">SelB translation factor</fullName>
    </alternativeName>
</protein>
<dbReference type="SUPFAM" id="SSF46785">
    <property type="entry name" value="Winged helix' DNA-binding domain"/>
    <property type="match status" value="1"/>
</dbReference>
<keyword evidence="4" id="KW-0648">Protein biosynthesis</keyword>
<dbReference type="Proteomes" id="UP000664417">
    <property type="component" value="Unassembled WGS sequence"/>
</dbReference>
<reference evidence="9" key="1">
    <citation type="submission" date="2021-03" db="EMBL/GenBank/DDBJ databases">
        <authorList>
            <person name="Wang G."/>
        </authorList>
    </citation>
    <scope>NUCLEOTIDE SEQUENCE</scope>
    <source>
        <strain evidence="9">KCTC 12899</strain>
    </source>
</reference>
<name>A0A8J7Q7S4_9BACT</name>
<evidence type="ECO:0000256" key="3">
    <source>
        <dbReference type="ARBA" id="ARBA00022490"/>
    </source>
</evidence>
<dbReference type="InterPro" id="IPR000795">
    <property type="entry name" value="T_Tr_GTP-bd_dom"/>
</dbReference>
<evidence type="ECO:0000256" key="1">
    <source>
        <dbReference type="ARBA" id="ARBA00004496"/>
    </source>
</evidence>
<keyword evidence="9" id="KW-0251">Elongation factor</keyword>
<organism evidence="9 10">
    <name type="scientific">Acanthopleuribacter pedis</name>
    <dbReference type="NCBI Taxonomy" id="442870"/>
    <lineage>
        <taxon>Bacteria</taxon>
        <taxon>Pseudomonadati</taxon>
        <taxon>Acidobacteriota</taxon>
        <taxon>Holophagae</taxon>
        <taxon>Acanthopleuribacterales</taxon>
        <taxon>Acanthopleuribacteraceae</taxon>
        <taxon>Acanthopleuribacter</taxon>
    </lineage>
</organism>
<dbReference type="GO" id="GO:0005525">
    <property type="term" value="F:GTP binding"/>
    <property type="evidence" value="ECO:0007669"/>
    <property type="project" value="UniProtKB-KW"/>
</dbReference>
<dbReference type="GO" id="GO:0001514">
    <property type="term" value="P:selenocysteine incorporation"/>
    <property type="evidence" value="ECO:0007669"/>
    <property type="project" value="InterPro"/>
</dbReference>
<dbReference type="NCBIfam" id="TIGR00231">
    <property type="entry name" value="small_GTP"/>
    <property type="match status" value="1"/>
</dbReference>
<comment type="caution">
    <text evidence="9">The sequence shown here is derived from an EMBL/GenBank/DDBJ whole genome shotgun (WGS) entry which is preliminary data.</text>
</comment>
<accession>A0A8J7Q7S4</accession>
<dbReference type="AlphaFoldDB" id="A0A8J7Q7S4"/>
<evidence type="ECO:0000256" key="6">
    <source>
        <dbReference type="ARBA" id="ARBA00025526"/>
    </source>
</evidence>
<evidence type="ECO:0000256" key="5">
    <source>
        <dbReference type="ARBA" id="ARBA00023134"/>
    </source>
</evidence>
<dbReference type="PANTHER" id="PTHR43721:SF22">
    <property type="entry name" value="ELONGATION FACTOR TU, MITOCHONDRIAL"/>
    <property type="match status" value="1"/>
</dbReference>
<dbReference type="PANTHER" id="PTHR43721">
    <property type="entry name" value="ELONGATION FACTOR TU-RELATED"/>
    <property type="match status" value="1"/>
</dbReference>
<dbReference type="InterPro" id="IPR036390">
    <property type="entry name" value="WH_DNA-bd_sf"/>
</dbReference>
<dbReference type="RefSeq" id="WP_207859906.1">
    <property type="nucleotide sequence ID" value="NZ_JAFREP010000015.1"/>
</dbReference>